<keyword evidence="1" id="KW-0802">TPR repeat</keyword>
<proteinExistence type="predicted"/>
<name>A0A0G1CHP7_9BACT</name>
<dbReference type="InterPro" id="IPR011990">
    <property type="entry name" value="TPR-like_helical_dom_sf"/>
</dbReference>
<dbReference type="Gene3D" id="1.25.40.10">
    <property type="entry name" value="Tetratricopeptide repeat domain"/>
    <property type="match status" value="1"/>
</dbReference>
<dbReference type="SUPFAM" id="SSF48452">
    <property type="entry name" value="TPR-like"/>
    <property type="match status" value="1"/>
</dbReference>
<evidence type="ECO:0000313" key="2">
    <source>
        <dbReference type="EMBL" id="KKS85325.1"/>
    </source>
</evidence>
<dbReference type="AlphaFoldDB" id="A0A0G1CHP7"/>
<dbReference type="STRING" id="1618436.UV59_C0008G0018"/>
<sequence length="230" mass="26031">MDATLISRAIKSALAQNWKEAIRLNQDLIELNSEDVAALNRLAYAYLKSGNIASAKTVYKRVLRIDKYNPIALKNLKWLTNLTRKDISQDPTVTPSPTIFLEEPGKTKIVTLVYPAPVRTLCNVMTAQQVMLHSRRHSIEIRNNKGDYLGALPDDLSHRLIKLIAAGNTYDAYVKNVEKNTVVVFIRELKRSKKYAQLSSFPFQSGINPLILPRPTETETETETESDEFN</sequence>
<evidence type="ECO:0000256" key="1">
    <source>
        <dbReference type="PROSITE-ProRule" id="PRU00339"/>
    </source>
</evidence>
<organism evidence="2 3">
    <name type="scientific">Candidatus Gottesmanbacteria bacterium GW2011_GWA1_43_11</name>
    <dbReference type="NCBI Taxonomy" id="1618436"/>
    <lineage>
        <taxon>Bacteria</taxon>
        <taxon>Candidatus Gottesmaniibacteriota</taxon>
    </lineage>
</organism>
<accession>A0A0G1CHP7</accession>
<feature type="repeat" description="TPR" evidence="1">
    <location>
        <begin position="36"/>
        <end position="69"/>
    </location>
</feature>
<dbReference type="SMART" id="SM00028">
    <property type="entry name" value="TPR"/>
    <property type="match status" value="1"/>
</dbReference>
<comment type="caution">
    <text evidence="2">The sequence shown here is derived from an EMBL/GenBank/DDBJ whole genome shotgun (WGS) entry which is preliminary data.</text>
</comment>
<dbReference type="EMBL" id="LCFB01000008">
    <property type="protein sequence ID" value="KKS85325.1"/>
    <property type="molecule type" value="Genomic_DNA"/>
</dbReference>
<dbReference type="Pfam" id="PF14559">
    <property type="entry name" value="TPR_19"/>
    <property type="match status" value="1"/>
</dbReference>
<gene>
    <name evidence="2" type="ORF">UV59_C0008G0018</name>
</gene>
<evidence type="ECO:0000313" key="3">
    <source>
        <dbReference type="Proteomes" id="UP000034543"/>
    </source>
</evidence>
<dbReference type="InterPro" id="IPR019734">
    <property type="entry name" value="TPR_rpt"/>
</dbReference>
<dbReference type="Proteomes" id="UP000034543">
    <property type="component" value="Unassembled WGS sequence"/>
</dbReference>
<protein>
    <submittedName>
        <fullName evidence="2">TPR domain protein</fullName>
    </submittedName>
</protein>
<reference evidence="2 3" key="1">
    <citation type="journal article" date="2015" name="Nature">
        <title>rRNA introns, odd ribosomes, and small enigmatic genomes across a large radiation of phyla.</title>
        <authorList>
            <person name="Brown C.T."/>
            <person name="Hug L.A."/>
            <person name="Thomas B.C."/>
            <person name="Sharon I."/>
            <person name="Castelle C.J."/>
            <person name="Singh A."/>
            <person name="Wilkins M.J."/>
            <person name="Williams K.H."/>
            <person name="Banfield J.F."/>
        </authorList>
    </citation>
    <scope>NUCLEOTIDE SEQUENCE [LARGE SCALE GENOMIC DNA]</scope>
</reference>
<dbReference type="PROSITE" id="PS50005">
    <property type="entry name" value="TPR"/>
    <property type="match status" value="1"/>
</dbReference>